<dbReference type="AlphaFoldDB" id="S4RB60"/>
<reference evidence="10" key="2">
    <citation type="submission" date="2025-09" db="UniProtKB">
        <authorList>
            <consortium name="Ensembl"/>
        </authorList>
    </citation>
    <scope>IDENTIFICATION</scope>
</reference>
<keyword evidence="4" id="KW-0418">Kinase</keyword>
<evidence type="ECO:0000259" key="6">
    <source>
        <dbReference type="PROSITE" id="PS50290"/>
    </source>
</evidence>
<dbReference type="Gene3D" id="1.10.1070.11">
    <property type="entry name" value="Phosphatidylinositol 3-/4-kinase, catalytic domain"/>
    <property type="match status" value="1"/>
</dbReference>
<dbReference type="Pfam" id="PF19710">
    <property type="entry name" value="PIK3CG_ABD"/>
    <property type="match status" value="1"/>
</dbReference>
<dbReference type="InterPro" id="IPR002420">
    <property type="entry name" value="PI3K-type_C2_dom"/>
</dbReference>
<keyword evidence="5" id="KW-0067">ATP-binding</keyword>
<dbReference type="PROSITE" id="PS50290">
    <property type="entry name" value="PI3_4_KINASE_3"/>
    <property type="match status" value="1"/>
</dbReference>
<dbReference type="GO" id="GO:0016303">
    <property type="term" value="F:1-phosphatidylinositol-3-kinase activity"/>
    <property type="evidence" value="ECO:0007669"/>
    <property type="project" value="TreeGrafter"/>
</dbReference>
<dbReference type="InterPro" id="IPR000341">
    <property type="entry name" value="PI3K_Ras-bd_dom"/>
</dbReference>
<dbReference type="Pfam" id="PF00454">
    <property type="entry name" value="PI3_PI4_kinase"/>
    <property type="match status" value="1"/>
</dbReference>
<comment type="similarity">
    <text evidence="1">Belongs to the PI3/PI4-kinase family. Type III PI4K subfamily.</text>
</comment>
<dbReference type="SMART" id="SM00142">
    <property type="entry name" value="PI3K_C2"/>
    <property type="match status" value="1"/>
</dbReference>
<dbReference type="Gene3D" id="3.10.20.770">
    <property type="match status" value="1"/>
</dbReference>
<dbReference type="GO" id="GO:0035005">
    <property type="term" value="F:1-phosphatidylinositol-4-phosphate 3-kinase activity"/>
    <property type="evidence" value="ECO:0007669"/>
    <property type="project" value="TreeGrafter"/>
</dbReference>
<dbReference type="InterPro" id="IPR016024">
    <property type="entry name" value="ARM-type_fold"/>
</dbReference>
<dbReference type="InterPro" id="IPR015433">
    <property type="entry name" value="PI3/4_kinase"/>
</dbReference>
<feature type="domain" description="PI3K/PI4K catalytic" evidence="6">
    <location>
        <begin position="776"/>
        <end position="1058"/>
    </location>
</feature>
<dbReference type="Pfam" id="PF00613">
    <property type="entry name" value="PI3Ka"/>
    <property type="match status" value="1"/>
</dbReference>
<dbReference type="GO" id="GO:0005737">
    <property type="term" value="C:cytoplasm"/>
    <property type="evidence" value="ECO:0007669"/>
    <property type="project" value="TreeGrafter"/>
</dbReference>
<dbReference type="InterPro" id="IPR035892">
    <property type="entry name" value="C2_domain_sf"/>
</dbReference>
<accession>S4RB60</accession>
<dbReference type="Pfam" id="PF00792">
    <property type="entry name" value="PI3K_C2"/>
    <property type="match status" value="1"/>
</dbReference>
<dbReference type="InterPro" id="IPR042236">
    <property type="entry name" value="PI3K_accessory_sf"/>
</dbReference>
<dbReference type="PANTHER" id="PTHR10048:SF34">
    <property type="entry name" value="PHOSPHATIDYLINOSITOL 4,5-BISPHOSPHATE 3-KINASE CATALYTIC SUBUNIT GAMMA ISOFORM"/>
    <property type="match status" value="1"/>
</dbReference>
<dbReference type="GO" id="GO:0043491">
    <property type="term" value="P:phosphatidylinositol 3-kinase/protein kinase B signal transduction"/>
    <property type="evidence" value="ECO:0007669"/>
    <property type="project" value="TreeGrafter"/>
</dbReference>
<dbReference type="Ensembl" id="ENSPMAT00000002453.1">
    <property type="protein sequence ID" value="ENSPMAP00000002441.1"/>
    <property type="gene ID" value="ENSPMAG00000002221.1"/>
</dbReference>
<dbReference type="SUPFAM" id="SSF54236">
    <property type="entry name" value="Ubiquitin-like"/>
    <property type="match status" value="1"/>
</dbReference>
<dbReference type="GO" id="GO:0005524">
    <property type="term" value="F:ATP binding"/>
    <property type="evidence" value="ECO:0007669"/>
    <property type="project" value="UniProtKB-KW"/>
</dbReference>
<feature type="domain" description="C2 PI3K-type" evidence="9">
    <location>
        <begin position="325"/>
        <end position="498"/>
    </location>
</feature>
<dbReference type="STRING" id="7757.ENSPMAP00000002441"/>
<dbReference type="InterPro" id="IPR029071">
    <property type="entry name" value="Ubiquitin-like_domsf"/>
</dbReference>
<evidence type="ECO:0000259" key="9">
    <source>
        <dbReference type="PROSITE" id="PS51547"/>
    </source>
</evidence>
<dbReference type="Gene3D" id="2.60.40.150">
    <property type="entry name" value="C2 domain"/>
    <property type="match status" value="1"/>
</dbReference>
<evidence type="ECO:0000256" key="3">
    <source>
        <dbReference type="ARBA" id="ARBA00022741"/>
    </source>
</evidence>
<dbReference type="InterPro" id="IPR045580">
    <property type="entry name" value="PIK3CG_ABD"/>
</dbReference>
<dbReference type="PROSITE" id="PS51546">
    <property type="entry name" value="PI3K_RBD"/>
    <property type="match status" value="1"/>
</dbReference>
<evidence type="ECO:0000259" key="8">
    <source>
        <dbReference type="PROSITE" id="PS51546"/>
    </source>
</evidence>
<dbReference type="SUPFAM" id="SSF49562">
    <property type="entry name" value="C2 domain (Calcium/lipid-binding domain, CaLB)"/>
    <property type="match status" value="1"/>
</dbReference>
<dbReference type="Pfam" id="PF00794">
    <property type="entry name" value="PI3K_rbd"/>
    <property type="match status" value="1"/>
</dbReference>
<evidence type="ECO:0000256" key="1">
    <source>
        <dbReference type="ARBA" id="ARBA00006209"/>
    </source>
</evidence>
<dbReference type="InterPro" id="IPR018936">
    <property type="entry name" value="PI3/4_kinase_CS"/>
</dbReference>
<feature type="domain" description="PI3K-RBD" evidence="8">
    <location>
        <begin position="186"/>
        <end position="278"/>
    </location>
</feature>
<dbReference type="OMA" id="WDCDRRF"/>
<dbReference type="SMART" id="SM00144">
    <property type="entry name" value="PI3K_rbd"/>
    <property type="match status" value="1"/>
</dbReference>
<dbReference type="SUPFAM" id="SSF48371">
    <property type="entry name" value="ARM repeat"/>
    <property type="match status" value="1"/>
</dbReference>
<evidence type="ECO:0000313" key="10">
    <source>
        <dbReference type="Ensembl" id="ENSPMAP00000002441.1"/>
    </source>
</evidence>
<dbReference type="InterPro" id="IPR011009">
    <property type="entry name" value="Kinase-like_dom_sf"/>
</dbReference>
<name>S4RB60_PETMA</name>
<dbReference type="PROSITE" id="PS00915">
    <property type="entry name" value="PI3_4_KINASE_1"/>
    <property type="match status" value="1"/>
</dbReference>
<evidence type="ECO:0000256" key="2">
    <source>
        <dbReference type="ARBA" id="ARBA00022679"/>
    </source>
</evidence>
<dbReference type="InterPro" id="IPR036940">
    <property type="entry name" value="PI3/4_kinase_cat_sf"/>
</dbReference>
<evidence type="ECO:0000259" key="7">
    <source>
        <dbReference type="PROSITE" id="PS51545"/>
    </source>
</evidence>
<dbReference type="Gene3D" id="1.25.40.70">
    <property type="entry name" value="Phosphatidylinositol 3-kinase, accessory domain (PIK)"/>
    <property type="match status" value="1"/>
</dbReference>
<dbReference type="HOGENOM" id="CLU_002191_1_0_1"/>
<dbReference type="PANTHER" id="PTHR10048">
    <property type="entry name" value="PHOSPHATIDYLINOSITOL KINASE"/>
    <property type="match status" value="1"/>
</dbReference>
<dbReference type="PROSITE" id="PS51547">
    <property type="entry name" value="C2_PI3K"/>
    <property type="match status" value="1"/>
</dbReference>
<sequence length="1069" mass="120901">STVQTITVEFVLPFKVSGQQSITRDVQGTLSVDQVWNSFWSDVMTCTMDSECYVIITAPPDSYALYYEAEGRTYEIYDRQQIFQTLDCVRRWGTRGFSPGRILVRERPKPTPRGQRFQEELDYLIGAKVEALCLAGDDELEFTRRRLAAVRAAELERRDPFAYALEPWVASQPPAAYLEERIAKNGGLLDITLHLASRQQSIQVSPKDSPREIALGFFSGVYGHNELLRHSEPEHAECFVFKVCGRDEYIQGPYPIVDFVWVRRCIKKNEKIHLAVAQLQDVAAEETEDDWPLLDNCDGATGTAEELSLWRSDAGQLCTLSLWDCNRFLRVNVRGIEFPPGVALCPQGGGGGGGGGDAEVYVQAGVYHGKVRLASVMTSKRPLQEEIVWGDWLEFGIRMKDLPLGACLNLSLYSVRSQSCCDRRWSGLLPSGSRSLEARLLHYVNMTLIDHRSLLRQGEFVLYMWPLQQGQRAPDPSALPSGANPEQERAAVVSVLLDTYDCPVALPRSQAGVFHMPERAKRFFAEGSVQDEFLKHLVNVDPLSPVEAPELALLWQMRDSLSRTAQSLPRLLRAVDWGSLECVRETHGFLQHWSMTDFDLSIAMELLDGNFVDGFVRRMAVERLAASGNDEILLFLLQLVQALKFEPYHDSPLARFLIQRALRSKRLGHFFFWFLRSEIAVCAQSRARFAVLLEAYLRGCGRATLHNFVQQVKLIDSLRIVGDKMQLQLGNLYNVPPNGAPIAPCPPLLRTRVHLHICACVCVPLYVHTCAYTCACIEKCKVLASKKKPLWLEFHRADSTSLDDSNVKLIFKNGDDLRQDMLILQTLNIMDSIWDSEGLDLCLLPYGCIATGYNTGVIEVVPNAHTVASIQVEKGGIPRNEGYLKTWLDEQMPLAGQREQNLQAVEKFMHSCAGYCMATYVLGIGDRHNENIMITKNGNLFHIDFGHILGNIKKFWGVSRERVPFVLTPDFLCILGAHKNKNLYFQRFVDTCCRAYLALRRHKNLLITLFNMMATTGMPEVTPRDIEHMREALVVRATEADAEAHIRSEIEHCIDKGWTVQVNWWMHLL</sequence>
<feature type="domain" description="PIK helical" evidence="7">
    <location>
        <begin position="520"/>
        <end position="699"/>
    </location>
</feature>
<evidence type="ECO:0000256" key="5">
    <source>
        <dbReference type="ARBA" id="ARBA00022840"/>
    </source>
</evidence>
<dbReference type="SMART" id="SM00146">
    <property type="entry name" value="PI3Kc"/>
    <property type="match status" value="1"/>
</dbReference>
<dbReference type="InterPro" id="IPR001263">
    <property type="entry name" value="PI3K_accessory_dom"/>
</dbReference>
<dbReference type="GO" id="GO:0016477">
    <property type="term" value="P:cell migration"/>
    <property type="evidence" value="ECO:0007669"/>
    <property type="project" value="TreeGrafter"/>
</dbReference>
<keyword evidence="3" id="KW-0547">Nucleotide-binding</keyword>
<reference evidence="10" key="1">
    <citation type="submission" date="2025-08" db="UniProtKB">
        <authorList>
            <consortium name="Ensembl"/>
        </authorList>
    </citation>
    <scope>IDENTIFICATION</scope>
</reference>
<proteinExistence type="inferred from homology"/>
<dbReference type="PROSITE" id="PS00916">
    <property type="entry name" value="PI3_4_KINASE_2"/>
    <property type="match status" value="1"/>
</dbReference>
<dbReference type="Gene3D" id="3.30.1010.10">
    <property type="entry name" value="Phosphatidylinositol 3-kinase Catalytic Subunit, Chain A, domain 4"/>
    <property type="match status" value="1"/>
</dbReference>
<dbReference type="GO" id="GO:0048015">
    <property type="term" value="P:phosphatidylinositol-mediated signaling"/>
    <property type="evidence" value="ECO:0007669"/>
    <property type="project" value="TreeGrafter"/>
</dbReference>
<dbReference type="SUPFAM" id="SSF56112">
    <property type="entry name" value="Protein kinase-like (PK-like)"/>
    <property type="match status" value="1"/>
</dbReference>
<dbReference type="InterPro" id="IPR000403">
    <property type="entry name" value="PI3/4_kinase_cat_dom"/>
</dbReference>
<organism evidence="10">
    <name type="scientific">Petromyzon marinus</name>
    <name type="common">Sea lamprey</name>
    <dbReference type="NCBI Taxonomy" id="7757"/>
    <lineage>
        <taxon>Eukaryota</taxon>
        <taxon>Metazoa</taxon>
        <taxon>Chordata</taxon>
        <taxon>Craniata</taxon>
        <taxon>Vertebrata</taxon>
        <taxon>Cyclostomata</taxon>
        <taxon>Hyperoartia</taxon>
        <taxon>Petromyzontiformes</taxon>
        <taxon>Petromyzontidae</taxon>
        <taxon>Petromyzon</taxon>
    </lineage>
</organism>
<dbReference type="FunFam" id="1.10.1070.11:FF:000001">
    <property type="entry name" value="Phosphatidylinositol 4,5-bisphosphate 3-kinase catalytic subunit"/>
    <property type="match status" value="1"/>
</dbReference>
<protein>
    <submittedName>
        <fullName evidence="10">Phosphatidylinositol-4,5-bisphosphate 3-kinase, catalytic subunit gamma</fullName>
    </submittedName>
</protein>
<keyword evidence="2" id="KW-0808">Transferase</keyword>
<dbReference type="GO" id="GO:0005886">
    <property type="term" value="C:plasma membrane"/>
    <property type="evidence" value="ECO:0007669"/>
    <property type="project" value="TreeGrafter"/>
</dbReference>
<evidence type="ECO:0000256" key="4">
    <source>
        <dbReference type="ARBA" id="ARBA00022777"/>
    </source>
</evidence>
<dbReference type="GO" id="GO:0005944">
    <property type="term" value="C:phosphatidylinositol 3-kinase complex, class IB"/>
    <property type="evidence" value="ECO:0007669"/>
    <property type="project" value="TreeGrafter"/>
</dbReference>
<dbReference type="GeneTree" id="ENSGT00940000156858"/>
<dbReference type="GO" id="GO:0005943">
    <property type="term" value="C:phosphatidylinositol 3-kinase complex, class IA"/>
    <property type="evidence" value="ECO:0007669"/>
    <property type="project" value="TreeGrafter"/>
</dbReference>
<dbReference type="SMART" id="SM00145">
    <property type="entry name" value="PI3Ka"/>
    <property type="match status" value="1"/>
</dbReference>
<dbReference type="PROSITE" id="PS51545">
    <property type="entry name" value="PIK_HELICAL"/>
    <property type="match status" value="1"/>
</dbReference>